<reference evidence="2" key="1">
    <citation type="journal article" date="2017" name="Arch. Virol.">
        <title>Complete genome sequence of shrimp hemocyte iridescent virus (SHIV) isolated from white leg shrimp, Litopenaeus vannamei.</title>
        <authorList>
            <person name="Qiu L."/>
            <person name="Chen M.M."/>
            <person name="Wang R.Y."/>
            <person name="Wan X.Y."/>
            <person name="Li C."/>
            <person name="Zhang Q.L."/>
            <person name="Dong X."/>
            <person name="Yang B."/>
            <person name="Xiang J.H."/>
            <person name="Huang J."/>
        </authorList>
    </citation>
    <scope>NUCLEOTIDE SEQUENCE [LARGE SCALE GENOMIC DNA]</scope>
    <source>
        <strain evidence="2">20141215</strain>
    </source>
</reference>
<dbReference type="KEGG" id="vg:65099806"/>
<evidence type="ECO:0000313" key="3">
    <source>
        <dbReference type="Proteomes" id="UP000297192"/>
    </source>
</evidence>
<reference evidence="2" key="2">
    <citation type="journal article" date="2017" name="Sci. Rep.">
        <title>Characterization of a new member of Iridoviridae, Shrimp hemocyte iridescent virus (SHIV), found in white leg shrimp (Litopenaeus vannamei).</title>
        <authorList>
            <person name="Qiu L."/>
            <person name="Chen M.M."/>
            <person name="Wan X.Y."/>
            <person name="Li C."/>
            <person name="Zhang Q.L."/>
            <person name="Wang R.Y."/>
            <person name="Cheng D.Y."/>
            <person name="Dong X."/>
            <person name="Yang B."/>
            <person name="Wang X.H."/>
            <person name="Xiang J.H."/>
            <person name="Huang J."/>
        </authorList>
    </citation>
    <scope>NUCLEOTIDE SEQUENCE [LARGE SCALE GENOMIC DNA]</scope>
    <source>
        <strain evidence="2">20141215</strain>
    </source>
</reference>
<proteinExistence type="predicted"/>
<dbReference type="RefSeq" id="YP_010084786.1">
    <property type="nucleotide sequence ID" value="NC_055165.1"/>
</dbReference>
<gene>
    <name evidence="2" type="primary">34L</name>
</gene>
<accession>A0A291B0M4</accession>
<feature type="region of interest" description="Disordered" evidence="1">
    <location>
        <begin position="165"/>
        <end position="201"/>
    </location>
</feature>
<keyword evidence="3" id="KW-1185">Reference proteome</keyword>
<evidence type="ECO:0000313" key="2">
    <source>
        <dbReference type="EMBL" id="ATE87043.1"/>
    </source>
</evidence>
<protein>
    <submittedName>
        <fullName evidence="2">Uncharacterized protein</fullName>
    </submittedName>
</protein>
<evidence type="ECO:0000256" key="1">
    <source>
        <dbReference type="SAM" id="MobiDB-lite"/>
    </source>
</evidence>
<feature type="compositionally biased region" description="Acidic residues" evidence="1">
    <location>
        <begin position="169"/>
        <end position="181"/>
    </location>
</feature>
<dbReference type="Proteomes" id="UP000297192">
    <property type="component" value="Segment"/>
</dbReference>
<dbReference type="EMBL" id="MF599468">
    <property type="protein sequence ID" value="ATE87043.1"/>
    <property type="molecule type" value="Genomic_DNA"/>
</dbReference>
<organism evidence="2">
    <name type="scientific">Shrimp hemocyte iridescent virus</name>
    <dbReference type="NCBI Taxonomy" id="2039780"/>
    <lineage>
        <taxon>Viruses</taxon>
        <taxon>Varidnaviria</taxon>
        <taxon>Bamfordvirae</taxon>
        <taxon>Nucleocytoviricota</taxon>
        <taxon>Megaviricetes</taxon>
        <taxon>Pimascovirales</taxon>
        <taxon>Pimascovirales incertae sedis</taxon>
        <taxon>Iridoviridae</taxon>
        <taxon>Betairidovirinae</taxon>
        <taxon>Decapodiridovirus</taxon>
        <taxon>Decapodiridovirus litopenaeus1</taxon>
        <taxon>Decapod iridescent virus 1</taxon>
    </lineage>
</organism>
<name>A0A291B0M4_9VIRU</name>
<sequence length="201" mass="23691">MSDHNGQTFVFYNLGSERISSLLEQFEIGLPDIVSFMENRYYCIEKCRMITIDDICRMSYHNICEYVIILLFSRMFQINDTCANGERGFVHPCDLSHQEYGNDSCEFLHKLYNEDKNMILDWTFKFLMEKINKVHALGMISDEEKETHLKFVNENILDKKIKPRSCYYDSDDSESDSDDEYGSANYRSFGDSDDESKYGFF</sequence>
<dbReference type="GeneID" id="65099806"/>